<evidence type="ECO:0000313" key="7">
    <source>
        <dbReference type="Proteomes" id="UP000251075"/>
    </source>
</evidence>
<dbReference type="Proteomes" id="UP000251075">
    <property type="component" value="Unassembled WGS sequence"/>
</dbReference>
<proteinExistence type="inferred from homology"/>
<comment type="caution">
    <text evidence="6">The sequence shown here is derived from an EMBL/GenBank/DDBJ whole genome shotgun (WGS) entry which is preliminary data.</text>
</comment>
<dbReference type="InterPro" id="IPR001029">
    <property type="entry name" value="Flagellin_N"/>
</dbReference>
<evidence type="ECO:0000256" key="2">
    <source>
        <dbReference type="ARBA" id="ARBA00004613"/>
    </source>
</evidence>
<dbReference type="PRINTS" id="PR00207">
    <property type="entry name" value="FLAGELLIN"/>
</dbReference>
<comment type="subcellular location">
    <subcellularLocation>
        <location evidence="1">Bacterial flagellum</location>
    </subcellularLocation>
    <subcellularLocation>
        <location evidence="2">Secreted</location>
    </subcellularLocation>
</comment>
<dbReference type="GO" id="GO:0009288">
    <property type="term" value="C:bacterial-type flagellum"/>
    <property type="evidence" value="ECO:0007669"/>
    <property type="project" value="UniProtKB-SubCell"/>
</dbReference>
<evidence type="ECO:0000313" key="6">
    <source>
        <dbReference type="EMBL" id="RAU22932.1"/>
    </source>
</evidence>
<gene>
    <name evidence="6" type="ORF">CU669_06000</name>
</gene>
<dbReference type="GO" id="GO:0005576">
    <property type="term" value="C:extracellular region"/>
    <property type="evidence" value="ECO:0007669"/>
    <property type="project" value="UniProtKB-SubCell"/>
</dbReference>
<organism evidence="6 7">
    <name type="scientific">Paramagnetospirillum kuznetsovii</name>
    <dbReference type="NCBI Taxonomy" id="2053833"/>
    <lineage>
        <taxon>Bacteria</taxon>
        <taxon>Pseudomonadati</taxon>
        <taxon>Pseudomonadota</taxon>
        <taxon>Alphaproteobacteria</taxon>
        <taxon>Rhodospirillales</taxon>
        <taxon>Magnetospirillaceae</taxon>
        <taxon>Paramagnetospirillum</taxon>
    </lineage>
</organism>
<accession>A0A364P0R6</accession>
<name>A0A364P0R6_9PROT</name>
<dbReference type="PANTHER" id="PTHR42792">
    <property type="entry name" value="FLAGELLIN"/>
    <property type="match status" value="1"/>
</dbReference>
<dbReference type="AlphaFoldDB" id="A0A364P0R6"/>
<evidence type="ECO:0000259" key="5">
    <source>
        <dbReference type="Pfam" id="PF00669"/>
    </source>
</evidence>
<keyword evidence="4" id="KW-0975">Bacterial flagellum</keyword>
<reference evidence="6 7" key="1">
    <citation type="submission" date="2017-11" db="EMBL/GenBank/DDBJ databases">
        <title>Draft genome sequence of magnetotactic bacterium Magnetospirillum kuznetsovii LBB-42.</title>
        <authorList>
            <person name="Grouzdev D.S."/>
            <person name="Rysina M.S."/>
            <person name="Baslerov R.V."/>
            <person name="Koziaeva V."/>
        </authorList>
    </citation>
    <scope>NUCLEOTIDE SEQUENCE [LARGE SCALE GENOMIC DNA]</scope>
    <source>
        <strain evidence="6 7">LBB-42</strain>
    </source>
</reference>
<evidence type="ECO:0000256" key="3">
    <source>
        <dbReference type="ARBA" id="ARBA00005709"/>
    </source>
</evidence>
<dbReference type="PANTHER" id="PTHR42792:SF2">
    <property type="entry name" value="FLAGELLIN"/>
    <property type="match status" value="1"/>
</dbReference>
<dbReference type="GO" id="GO:0005198">
    <property type="term" value="F:structural molecule activity"/>
    <property type="evidence" value="ECO:0007669"/>
    <property type="project" value="InterPro"/>
</dbReference>
<dbReference type="Gene3D" id="1.20.1330.10">
    <property type="entry name" value="f41 fragment of flagellin, N-terminal domain"/>
    <property type="match status" value="1"/>
</dbReference>
<protein>
    <recommendedName>
        <fullName evidence="5">Flagellin N-terminal domain-containing protein</fullName>
    </recommendedName>
</protein>
<dbReference type="OrthoDB" id="9808068at2"/>
<dbReference type="RefSeq" id="WP_112142915.1">
    <property type="nucleotide sequence ID" value="NZ_PGTO01000003.1"/>
</dbReference>
<keyword evidence="7" id="KW-1185">Reference proteome</keyword>
<comment type="similarity">
    <text evidence="3">Belongs to the bacterial flagellin family.</text>
</comment>
<dbReference type="SUPFAM" id="SSF64518">
    <property type="entry name" value="Phase 1 flagellin"/>
    <property type="match status" value="1"/>
</dbReference>
<evidence type="ECO:0000256" key="4">
    <source>
        <dbReference type="ARBA" id="ARBA00023143"/>
    </source>
</evidence>
<evidence type="ECO:0000256" key="1">
    <source>
        <dbReference type="ARBA" id="ARBA00004365"/>
    </source>
</evidence>
<feature type="domain" description="Flagellin N-terminal" evidence="5">
    <location>
        <begin position="9"/>
        <end position="137"/>
    </location>
</feature>
<sequence length="272" mass="27269">MALSPISSATGALSSIQQNQDLLDTNLRRLSTGRSVNSASDNSQAFVLASGLLERAGTLTEVGTSIGQGIGALQAAGNGLDAITKVVGQLKSLAKQAEASSDPTEQANLQSQYNTLRGQIDGIASDSSYNGVNLIAANPGSLTVPGASAQSTTSIGGKASDANSLGITAASGWAGNTANIQSDIANLDAATSSVRARAQEIGANVTSLQTQASFYQNQAAIATQGANGLTASDPNEAAANAASADTYRQLGLAALRNAGQGQEAVLALFSRQ</sequence>
<dbReference type="InterPro" id="IPR001492">
    <property type="entry name" value="Flagellin"/>
</dbReference>
<dbReference type="EMBL" id="PGTO01000003">
    <property type="protein sequence ID" value="RAU22932.1"/>
    <property type="molecule type" value="Genomic_DNA"/>
</dbReference>
<dbReference type="Pfam" id="PF00669">
    <property type="entry name" value="Flagellin_N"/>
    <property type="match status" value="1"/>
</dbReference>